<name>A0ACC4D4Q1_POPAL</name>
<gene>
    <name evidence="1" type="ORF">D5086_003393</name>
</gene>
<reference evidence="1 2" key="1">
    <citation type="journal article" date="2024" name="Plant Biotechnol. J.">
        <title>Genome and CRISPR/Cas9 system of a widespread forest tree (Populus alba) in the world.</title>
        <authorList>
            <person name="Liu Y.J."/>
            <person name="Jiang P.F."/>
            <person name="Han X.M."/>
            <person name="Li X.Y."/>
            <person name="Wang H.M."/>
            <person name="Wang Y.J."/>
            <person name="Wang X.X."/>
            <person name="Zeng Q.Y."/>
        </authorList>
    </citation>
    <scope>NUCLEOTIDE SEQUENCE [LARGE SCALE GENOMIC DNA]</scope>
    <source>
        <strain evidence="2">cv. PAL-ZL1</strain>
    </source>
</reference>
<proteinExistence type="predicted"/>
<keyword evidence="2" id="KW-1185">Reference proteome</keyword>
<evidence type="ECO:0000313" key="1">
    <source>
        <dbReference type="EMBL" id="KAL3612373.1"/>
    </source>
</evidence>
<organism evidence="1 2">
    <name type="scientific">Populus alba</name>
    <name type="common">White poplar</name>
    <dbReference type="NCBI Taxonomy" id="43335"/>
    <lineage>
        <taxon>Eukaryota</taxon>
        <taxon>Viridiplantae</taxon>
        <taxon>Streptophyta</taxon>
        <taxon>Embryophyta</taxon>
        <taxon>Tracheophyta</taxon>
        <taxon>Spermatophyta</taxon>
        <taxon>Magnoliopsida</taxon>
        <taxon>eudicotyledons</taxon>
        <taxon>Gunneridae</taxon>
        <taxon>Pentapetalae</taxon>
        <taxon>rosids</taxon>
        <taxon>fabids</taxon>
        <taxon>Malpighiales</taxon>
        <taxon>Salicaceae</taxon>
        <taxon>Saliceae</taxon>
        <taxon>Populus</taxon>
    </lineage>
</organism>
<evidence type="ECO:0000313" key="2">
    <source>
        <dbReference type="Proteomes" id="UP000309997"/>
    </source>
</evidence>
<protein>
    <submittedName>
        <fullName evidence="1">Uncharacterized protein</fullName>
    </submittedName>
</protein>
<accession>A0ACC4D4Q1</accession>
<sequence>YITFNLFWINNSAIVVVADPQGGFAPLDRDTSAIVEANDPPSKPQRPFKQDRH</sequence>
<dbReference type="EMBL" id="RCHU02000001">
    <property type="protein sequence ID" value="KAL3612373.1"/>
    <property type="molecule type" value="Genomic_DNA"/>
</dbReference>
<dbReference type="Proteomes" id="UP000309997">
    <property type="component" value="Unassembled WGS sequence"/>
</dbReference>
<feature type="non-terminal residue" evidence="1">
    <location>
        <position position="1"/>
    </location>
</feature>
<comment type="caution">
    <text evidence="1">The sequence shown here is derived from an EMBL/GenBank/DDBJ whole genome shotgun (WGS) entry which is preliminary data.</text>
</comment>